<reference evidence="3" key="2">
    <citation type="submission" date="2016-02" db="EMBL/GenBank/DDBJ databases">
        <title>Draft genome sequence of five rapidly growing Mycobacterium species.</title>
        <authorList>
            <person name="Katahira K."/>
            <person name="Gotou Y."/>
            <person name="Iida K."/>
            <person name="Ogura Y."/>
            <person name="Hayashi T."/>
        </authorList>
    </citation>
    <scope>NUCLEOTIDE SEQUENCE [LARGE SCALE GENOMIC DNA]</scope>
    <source>
        <strain evidence="3">JCM6362</strain>
    </source>
</reference>
<evidence type="ECO:0000313" key="2">
    <source>
        <dbReference type="EMBL" id="GAT17079.1"/>
    </source>
</evidence>
<comment type="caution">
    <text evidence="2">The sequence shown here is derived from an EMBL/GenBank/DDBJ whole genome shotgun (WGS) entry which is preliminary data.</text>
</comment>
<dbReference type="EMBL" id="BCTB01000050">
    <property type="protein sequence ID" value="GAT17079.1"/>
    <property type="molecule type" value="Genomic_DNA"/>
</dbReference>
<feature type="signal peptide" evidence="1">
    <location>
        <begin position="1"/>
        <end position="20"/>
    </location>
</feature>
<dbReference type="RefSeq" id="WP_040546468.1">
    <property type="nucleotide sequence ID" value="NZ_BCTB01000050.1"/>
</dbReference>
<proteinExistence type="predicted"/>
<reference evidence="2 3" key="1">
    <citation type="journal article" date="2016" name="Genome Announc.">
        <title>Draft Genome Sequences of Five Rapidly Growing Mycobacterium Species, M. thermoresistibile, M. fortuitum subsp. acetamidolyticum, M. canariasense, M. brisbanense, and M. novocastrense.</title>
        <authorList>
            <person name="Katahira K."/>
            <person name="Ogura Y."/>
            <person name="Gotoh Y."/>
            <person name="Hayashi T."/>
        </authorList>
    </citation>
    <scope>NUCLEOTIDE SEQUENCE [LARGE SCALE GENOMIC DNA]</scope>
    <source>
        <strain evidence="2 3">JCM6362</strain>
    </source>
</reference>
<gene>
    <name evidence="2" type="ORF">RMCT_4048</name>
</gene>
<dbReference type="OrthoDB" id="4714749at2"/>
<keyword evidence="1" id="KW-0732">Signal</keyword>
<evidence type="ECO:0000313" key="3">
    <source>
        <dbReference type="Proteomes" id="UP000069654"/>
    </source>
</evidence>
<dbReference type="STRING" id="1797.RMCT_4048"/>
<evidence type="ECO:0000256" key="1">
    <source>
        <dbReference type="SAM" id="SignalP"/>
    </source>
</evidence>
<name>A0A124E8X5_MYCTH</name>
<feature type="chain" id="PRO_5039345621" description="Lipoprotein" evidence="1">
    <location>
        <begin position="21"/>
        <end position="167"/>
    </location>
</feature>
<dbReference type="PROSITE" id="PS51257">
    <property type="entry name" value="PROKAR_LIPOPROTEIN"/>
    <property type="match status" value="1"/>
</dbReference>
<sequence>MSQRTVSTVASIMLSASVFAVQGCVRPDPVVELPAPSAGGPCAESVAAALTRLADGQTLQCRNDSGEYRWESFTDPYPNSDRWVSAGSGLTLSGQGRRNPEMLSGKWIGYPLDPAARCRAEQAVVVRAGEVGEPRATVGELGEPLEFEVLPLMFTITLGGDCLWQKS</sequence>
<evidence type="ECO:0008006" key="4">
    <source>
        <dbReference type="Google" id="ProtNLM"/>
    </source>
</evidence>
<protein>
    <recommendedName>
        <fullName evidence="4">Lipoprotein</fullName>
    </recommendedName>
</protein>
<dbReference type="Proteomes" id="UP000069654">
    <property type="component" value="Unassembled WGS sequence"/>
</dbReference>
<organism evidence="2 3">
    <name type="scientific">Mycolicibacterium thermoresistibile</name>
    <name type="common">Mycobacterium thermoresistibile</name>
    <dbReference type="NCBI Taxonomy" id="1797"/>
    <lineage>
        <taxon>Bacteria</taxon>
        <taxon>Bacillati</taxon>
        <taxon>Actinomycetota</taxon>
        <taxon>Actinomycetes</taxon>
        <taxon>Mycobacteriales</taxon>
        <taxon>Mycobacteriaceae</taxon>
        <taxon>Mycolicibacterium</taxon>
    </lineage>
</organism>
<dbReference type="AlphaFoldDB" id="A0A124E8X5"/>
<accession>A0A124E8X5</accession>